<evidence type="ECO:0000256" key="1">
    <source>
        <dbReference type="SAM" id="MobiDB-lite"/>
    </source>
</evidence>
<evidence type="ECO:0000313" key="3">
    <source>
        <dbReference type="Proteomes" id="UP000324222"/>
    </source>
</evidence>
<dbReference type="EMBL" id="VSRR010001675">
    <property type="protein sequence ID" value="MPC26959.1"/>
    <property type="molecule type" value="Genomic_DNA"/>
</dbReference>
<organism evidence="2 3">
    <name type="scientific">Portunus trituberculatus</name>
    <name type="common">Swimming crab</name>
    <name type="synonym">Neptunus trituberculatus</name>
    <dbReference type="NCBI Taxonomy" id="210409"/>
    <lineage>
        <taxon>Eukaryota</taxon>
        <taxon>Metazoa</taxon>
        <taxon>Ecdysozoa</taxon>
        <taxon>Arthropoda</taxon>
        <taxon>Crustacea</taxon>
        <taxon>Multicrustacea</taxon>
        <taxon>Malacostraca</taxon>
        <taxon>Eumalacostraca</taxon>
        <taxon>Eucarida</taxon>
        <taxon>Decapoda</taxon>
        <taxon>Pleocyemata</taxon>
        <taxon>Brachyura</taxon>
        <taxon>Eubrachyura</taxon>
        <taxon>Portunoidea</taxon>
        <taxon>Portunidae</taxon>
        <taxon>Portuninae</taxon>
        <taxon>Portunus</taxon>
    </lineage>
</organism>
<dbReference type="AlphaFoldDB" id="A0A5B7E0M7"/>
<feature type="compositionally biased region" description="Low complexity" evidence="1">
    <location>
        <begin position="76"/>
        <end position="87"/>
    </location>
</feature>
<accession>A0A5B7E0M7</accession>
<dbReference type="Proteomes" id="UP000324222">
    <property type="component" value="Unassembled WGS sequence"/>
</dbReference>
<protein>
    <submittedName>
        <fullName evidence="2">Uncharacterized protein</fullName>
    </submittedName>
</protein>
<sequence>MLPLTPCLKALCVVSPLSCPLHHRWEQRGTKRNASLGCWAHALAVKSSALKAPPYQTSRQAFEYTSTSRGQHTHHSLPYPSPNLSSNQKQDPAPAHHLTLNMPPKCPAMSFNIAKKTRKSLTLEVKLDIIHRHERLAQPTAEALTQPPVMKSWCSLEDTFYPYLGADTSCKHDITQVKPMCYWSTAAFLHIESSTYIESPDSAPCFLWYIHVSKPPTTYMTKEVQELRDEL</sequence>
<keyword evidence="3" id="KW-1185">Reference proteome</keyword>
<proteinExistence type="predicted"/>
<evidence type="ECO:0000313" key="2">
    <source>
        <dbReference type="EMBL" id="MPC26959.1"/>
    </source>
</evidence>
<feature type="region of interest" description="Disordered" evidence="1">
    <location>
        <begin position="63"/>
        <end position="97"/>
    </location>
</feature>
<reference evidence="2 3" key="1">
    <citation type="submission" date="2019-05" db="EMBL/GenBank/DDBJ databases">
        <title>Another draft genome of Portunus trituberculatus and its Hox gene families provides insights of decapod evolution.</title>
        <authorList>
            <person name="Jeong J.-H."/>
            <person name="Song I."/>
            <person name="Kim S."/>
            <person name="Choi T."/>
            <person name="Kim D."/>
            <person name="Ryu S."/>
            <person name="Kim W."/>
        </authorList>
    </citation>
    <scope>NUCLEOTIDE SEQUENCE [LARGE SCALE GENOMIC DNA]</scope>
    <source>
        <tissue evidence="2">Muscle</tissue>
    </source>
</reference>
<comment type="caution">
    <text evidence="2">The sequence shown here is derived from an EMBL/GenBank/DDBJ whole genome shotgun (WGS) entry which is preliminary data.</text>
</comment>
<gene>
    <name evidence="2" type="ORF">E2C01_020110</name>
</gene>
<name>A0A5B7E0M7_PORTR</name>